<dbReference type="Proteomes" id="UP000281118">
    <property type="component" value="Unassembled WGS sequence"/>
</dbReference>
<dbReference type="Gene3D" id="1.10.10.10">
    <property type="entry name" value="Winged helix-like DNA-binding domain superfamily/Winged helix DNA-binding domain"/>
    <property type="match status" value="1"/>
</dbReference>
<dbReference type="GO" id="GO:0003677">
    <property type="term" value="F:DNA binding"/>
    <property type="evidence" value="ECO:0007669"/>
    <property type="project" value="InterPro"/>
</dbReference>
<dbReference type="InterPro" id="IPR036388">
    <property type="entry name" value="WH-like_DNA-bd_sf"/>
</dbReference>
<dbReference type="InterPro" id="IPR014284">
    <property type="entry name" value="RNA_pol_sigma-70_dom"/>
</dbReference>
<feature type="domain" description="RNA polymerase sigma factor 70 region 4 type 2" evidence="3">
    <location>
        <begin position="110"/>
        <end position="160"/>
    </location>
</feature>
<proteinExistence type="predicted"/>
<dbReference type="SUPFAM" id="SSF54427">
    <property type="entry name" value="NTF2-like"/>
    <property type="match status" value="1"/>
</dbReference>
<dbReference type="Pfam" id="PF04542">
    <property type="entry name" value="Sigma70_r2"/>
    <property type="match status" value="1"/>
</dbReference>
<dbReference type="NCBIfam" id="NF007214">
    <property type="entry name" value="PRK09636.1"/>
    <property type="match status" value="1"/>
</dbReference>
<dbReference type="AlphaFoldDB" id="A0A3S0Z1W6"/>
<dbReference type="SUPFAM" id="SSF88659">
    <property type="entry name" value="Sigma3 and sigma4 domains of RNA polymerase sigma factors"/>
    <property type="match status" value="1"/>
</dbReference>
<dbReference type="SUPFAM" id="SSF88946">
    <property type="entry name" value="Sigma2 domain of RNA polymerase sigma factors"/>
    <property type="match status" value="1"/>
</dbReference>
<dbReference type="PANTHER" id="PTHR30173">
    <property type="entry name" value="SIGMA 19 FACTOR"/>
    <property type="match status" value="1"/>
</dbReference>
<evidence type="ECO:0000256" key="1">
    <source>
        <dbReference type="ARBA" id="ARBA00011344"/>
    </source>
</evidence>
<evidence type="ECO:0000259" key="2">
    <source>
        <dbReference type="Pfam" id="PF04542"/>
    </source>
</evidence>
<dbReference type="NCBIfam" id="TIGR02937">
    <property type="entry name" value="sigma70-ECF"/>
    <property type="match status" value="1"/>
</dbReference>
<name>A0A3S0Z1W6_9BURK</name>
<reference evidence="4 5" key="1">
    <citation type="submission" date="2018-12" db="EMBL/GenBank/DDBJ databases">
        <title>The genome sequences of Variovorax guangxiensis DSM 27352.</title>
        <authorList>
            <person name="Gao J."/>
            <person name="Sun J."/>
        </authorList>
    </citation>
    <scope>NUCLEOTIDE SEQUENCE [LARGE SCALE GENOMIC DNA]</scope>
    <source>
        <strain evidence="4 5">DSM 27352</strain>
    </source>
</reference>
<accession>A0A3S0Z1W6</accession>
<dbReference type="GO" id="GO:0006352">
    <property type="term" value="P:DNA-templated transcription initiation"/>
    <property type="evidence" value="ECO:0007669"/>
    <property type="project" value="InterPro"/>
</dbReference>
<dbReference type="InterPro" id="IPR052704">
    <property type="entry name" value="ECF_Sigma-70_Domain"/>
</dbReference>
<evidence type="ECO:0000313" key="4">
    <source>
        <dbReference type="EMBL" id="RUR66905.1"/>
    </source>
</evidence>
<sequence length="296" mass="33532">MDDATLTFDRHRPRLQGIAYRMLGSMAEAEEVVQDAWLRWHEAARDTLDSAEAWLVTVVTRLSIDRLRAAKIQREHYIGAWMPEPTLTGQPDSPATPEQLLERADNISVAFLAMLERLAPEARAAFLLREVFDADYGEIALTLGKTEAACRQIVHRAKLQVQEGRPRFTVPRETHERLLRAFADAAARGSLHELKALMSEDVELIGDGGGKVQTFSKILRGSQRLAQLYYSLWRRMGPAVRMEIVDINGEPGMLRFLDGELESAQTFEIENDRVVRIRAQRNPDKLARIAQIFSSK</sequence>
<gene>
    <name evidence="4" type="ORF">EJP67_07470</name>
</gene>
<dbReference type="NCBIfam" id="TIGR02957">
    <property type="entry name" value="SigX4"/>
    <property type="match status" value="1"/>
</dbReference>
<evidence type="ECO:0000313" key="5">
    <source>
        <dbReference type="Proteomes" id="UP000281118"/>
    </source>
</evidence>
<dbReference type="InterPro" id="IPR013325">
    <property type="entry name" value="RNA_pol_sigma_r2"/>
</dbReference>
<dbReference type="InterPro" id="IPR013249">
    <property type="entry name" value="RNA_pol_sigma70_r4_t2"/>
</dbReference>
<comment type="subunit">
    <text evidence="1">Interacts transiently with the RNA polymerase catalytic core formed by RpoA, RpoB, RpoC and RpoZ (2 alpha, 1 beta, 1 beta' and 1 omega subunit) to form the RNA polymerase holoenzyme that can initiate transcription.</text>
</comment>
<dbReference type="InterPro" id="IPR032710">
    <property type="entry name" value="NTF2-like_dom_sf"/>
</dbReference>
<dbReference type="OrthoDB" id="3211555at2"/>
<dbReference type="RefSeq" id="WP_126021065.1">
    <property type="nucleotide sequence ID" value="NZ_RXFT01000002.1"/>
</dbReference>
<dbReference type="InterPro" id="IPR014303">
    <property type="entry name" value="RNA_pol_sigma-70_ECF"/>
</dbReference>
<dbReference type="Pfam" id="PF08281">
    <property type="entry name" value="Sigma70_r4_2"/>
    <property type="match status" value="1"/>
</dbReference>
<protein>
    <submittedName>
        <fullName evidence="4">RNA polymerase sigma-70 factor</fullName>
    </submittedName>
</protein>
<evidence type="ECO:0000259" key="3">
    <source>
        <dbReference type="Pfam" id="PF08281"/>
    </source>
</evidence>
<dbReference type="InterPro" id="IPR007627">
    <property type="entry name" value="RNA_pol_sigma70_r2"/>
</dbReference>
<feature type="domain" description="RNA polymerase sigma-70 region 2" evidence="2">
    <location>
        <begin position="8"/>
        <end position="71"/>
    </location>
</feature>
<dbReference type="EMBL" id="RXFT01000002">
    <property type="protein sequence ID" value="RUR66905.1"/>
    <property type="molecule type" value="Genomic_DNA"/>
</dbReference>
<dbReference type="InterPro" id="IPR013324">
    <property type="entry name" value="RNA_pol_sigma_r3/r4-like"/>
</dbReference>
<organism evidence="4 5">
    <name type="scientific">Variovorax guangxiensis</name>
    <dbReference type="NCBI Taxonomy" id="1775474"/>
    <lineage>
        <taxon>Bacteria</taxon>
        <taxon>Pseudomonadati</taxon>
        <taxon>Pseudomonadota</taxon>
        <taxon>Betaproteobacteria</taxon>
        <taxon>Burkholderiales</taxon>
        <taxon>Comamonadaceae</taxon>
        <taxon>Variovorax</taxon>
    </lineage>
</organism>
<dbReference type="Gene3D" id="3.10.450.50">
    <property type="match status" value="1"/>
</dbReference>
<comment type="caution">
    <text evidence="4">The sequence shown here is derived from an EMBL/GenBank/DDBJ whole genome shotgun (WGS) entry which is preliminary data.</text>
</comment>
<dbReference type="GO" id="GO:0016987">
    <property type="term" value="F:sigma factor activity"/>
    <property type="evidence" value="ECO:0007669"/>
    <property type="project" value="InterPro"/>
</dbReference>
<dbReference type="Gene3D" id="1.10.1740.10">
    <property type="match status" value="1"/>
</dbReference>
<dbReference type="PANTHER" id="PTHR30173:SF36">
    <property type="entry name" value="ECF RNA POLYMERASE SIGMA FACTOR SIGJ"/>
    <property type="match status" value="1"/>
</dbReference>